<evidence type="ECO:0000313" key="1">
    <source>
        <dbReference type="EMBL" id="RBP40445.1"/>
    </source>
</evidence>
<accession>A0A366HF36</accession>
<reference evidence="1 2" key="1">
    <citation type="submission" date="2018-06" db="EMBL/GenBank/DDBJ databases">
        <title>Genomic Encyclopedia of Type Strains, Phase IV (KMG-IV): sequencing the most valuable type-strain genomes for metagenomic binning, comparative biology and taxonomic classification.</title>
        <authorList>
            <person name="Goeker M."/>
        </authorList>
    </citation>
    <scope>NUCLEOTIDE SEQUENCE [LARGE SCALE GENOMIC DNA]</scope>
    <source>
        <strain evidence="1 2">DSM 25532</strain>
    </source>
</reference>
<comment type="caution">
    <text evidence="1">The sequence shown here is derived from an EMBL/GenBank/DDBJ whole genome shotgun (WGS) entry which is preliminary data.</text>
</comment>
<name>A0A366HF36_9BACT</name>
<proteinExistence type="predicted"/>
<protein>
    <submittedName>
        <fullName evidence="1">Uncharacterized protein</fullName>
    </submittedName>
</protein>
<gene>
    <name evidence="1" type="ORF">DES53_108152</name>
</gene>
<evidence type="ECO:0000313" key="2">
    <source>
        <dbReference type="Proteomes" id="UP000253426"/>
    </source>
</evidence>
<dbReference type="Proteomes" id="UP000253426">
    <property type="component" value="Unassembled WGS sequence"/>
</dbReference>
<sequence length="181" mass="20286">MPMTPTLDALLGMLSTDKPAMDITSSREFYRPCLSELEGSSLFECFMRDDEAYGSTFLTYLVFPRDERSIRLDRISYRGTGLLLYLCTSYPVAVYGAMGVYAGSHSTGSGWLAPEEIESLPSPDWSDVEMELLGVMQRHGIKVLTREEACLQLRSLGLQPPAESNMGNPDTLFYAFFNNDY</sequence>
<dbReference type="AlphaFoldDB" id="A0A366HF36"/>
<keyword evidence="2" id="KW-1185">Reference proteome</keyword>
<dbReference type="EMBL" id="QNRR01000008">
    <property type="protein sequence ID" value="RBP40445.1"/>
    <property type="molecule type" value="Genomic_DNA"/>
</dbReference>
<organism evidence="1 2">
    <name type="scientific">Roseimicrobium gellanilyticum</name>
    <dbReference type="NCBI Taxonomy" id="748857"/>
    <lineage>
        <taxon>Bacteria</taxon>
        <taxon>Pseudomonadati</taxon>
        <taxon>Verrucomicrobiota</taxon>
        <taxon>Verrucomicrobiia</taxon>
        <taxon>Verrucomicrobiales</taxon>
        <taxon>Verrucomicrobiaceae</taxon>
        <taxon>Roseimicrobium</taxon>
    </lineage>
</organism>